<dbReference type="PANTHER" id="PTHR13620:SF105">
    <property type="entry name" value="OS01G0737700 PROTEIN"/>
    <property type="match status" value="1"/>
</dbReference>
<sequence length="219" mass="25098">MEEKGGKILMNNMRIEKYFSFTTHTLYQVFVNKGDEIQTLVTHNARVVELWINKNIRVVNSLIVGLGVQWRPNFIRGEHRHPVATLQLSLGKYCLIFQILESGCCIPDRLREFLGDPRYTFVGVGVGYNVMMLSTDCGLRVANIRELNLWAAFKLDRMGLDKAGLKLLVKEILGVEMEKPKNIKFSLWDSPELSLDQVAYASRDAYFSFEIGRSLSARY</sequence>
<evidence type="ECO:0000313" key="4">
    <source>
        <dbReference type="EMBL" id="KAL3641307.1"/>
    </source>
</evidence>
<name>A0ABD3DGX8_9LAMI</name>
<organism evidence="4 5">
    <name type="scientific">Castilleja foliolosa</name>
    <dbReference type="NCBI Taxonomy" id="1961234"/>
    <lineage>
        <taxon>Eukaryota</taxon>
        <taxon>Viridiplantae</taxon>
        <taxon>Streptophyta</taxon>
        <taxon>Embryophyta</taxon>
        <taxon>Tracheophyta</taxon>
        <taxon>Spermatophyta</taxon>
        <taxon>Magnoliopsida</taxon>
        <taxon>eudicotyledons</taxon>
        <taxon>Gunneridae</taxon>
        <taxon>Pentapetalae</taxon>
        <taxon>asterids</taxon>
        <taxon>lamiids</taxon>
        <taxon>Lamiales</taxon>
        <taxon>Orobanchaceae</taxon>
        <taxon>Pedicularideae</taxon>
        <taxon>Castillejinae</taxon>
        <taxon>Castilleja</taxon>
    </lineage>
</organism>
<feature type="domain" description="3'-5' exonuclease" evidence="3">
    <location>
        <begin position="83"/>
        <end position="215"/>
    </location>
</feature>
<keyword evidence="1" id="KW-0540">Nuclease</keyword>
<dbReference type="InterPro" id="IPR012337">
    <property type="entry name" value="RNaseH-like_sf"/>
</dbReference>
<dbReference type="Proteomes" id="UP001632038">
    <property type="component" value="Unassembled WGS sequence"/>
</dbReference>
<protein>
    <recommendedName>
        <fullName evidence="3">3'-5' exonuclease domain-containing protein</fullName>
    </recommendedName>
</protein>
<evidence type="ECO:0000256" key="1">
    <source>
        <dbReference type="ARBA" id="ARBA00022722"/>
    </source>
</evidence>
<evidence type="ECO:0000259" key="3">
    <source>
        <dbReference type="Pfam" id="PF01612"/>
    </source>
</evidence>
<evidence type="ECO:0000256" key="2">
    <source>
        <dbReference type="ARBA" id="ARBA00022801"/>
    </source>
</evidence>
<dbReference type="InterPro" id="IPR002562">
    <property type="entry name" value="3'-5'_exonuclease_dom"/>
</dbReference>
<dbReference type="Gene3D" id="3.30.420.10">
    <property type="entry name" value="Ribonuclease H-like superfamily/Ribonuclease H"/>
    <property type="match status" value="1"/>
</dbReference>
<dbReference type="EMBL" id="JAVIJP010000017">
    <property type="protein sequence ID" value="KAL3641307.1"/>
    <property type="molecule type" value="Genomic_DNA"/>
</dbReference>
<dbReference type="AlphaFoldDB" id="A0ABD3DGX8"/>
<dbReference type="GO" id="GO:0008408">
    <property type="term" value="F:3'-5' exonuclease activity"/>
    <property type="evidence" value="ECO:0007669"/>
    <property type="project" value="UniProtKB-ARBA"/>
</dbReference>
<comment type="caution">
    <text evidence="4">The sequence shown here is derived from an EMBL/GenBank/DDBJ whole genome shotgun (WGS) entry which is preliminary data.</text>
</comment>
<evidence type="ECO:0000313" key="5">
    <source>
        <dbReference type="Proteomes" id="UP001632038"/>
    </source>
</evidence>
<dbReference type="InterPro" id="IPR036397">
    <property type="entry name" value="RNaseH_sf"/>
</dbReference>
<dbReference type="Pfam" id="PF01612">
    <property type="entry name" value="DNA_pol_A_exo1"/>
    <property type="match status" value="1"/>
</dbReference>
<gene>
    <name evidence="4" type="ORF">CASFOL_016275</name>
</gene>
<dbReference type="CDD" id="cd06141">
    <property type="entry name" value="WRN_exo"/>
    <property type="match status" value="1"/>
</dbReference>
<reference evidence="5" key="1">
    <citation type="journal article" date="2024" name="IScience">
        <title>Strigolactones Initiate the Formation of Haustorium-like Structures in Castilleja.</title>
        <authorList>
            <person name="Buerger M."/>
            <person name="Peterson D."/>
            <person name="Chory J."/>
        </authorList>
    </citation>
    <scope>NUCLEOTIDE SEQUENCE [LARGE SCALE GENOMIC DNA]</scope>
</reference>
<dbReference type="PANTHER" id="PTHR13620">
    <property type="entry name" value="3-5 EXONUCLEASE"/>
    <property type="match status" value="1"/>
</dbReference>
<keyword evidence="5" id="KW-1185">Reference proteome</keyword>
<accession>A0ABD3DGX8</accession>
<dbReference type="InterPro" id="IPR051132">
    <property type="entry name" value="3-5_Exonuclease_domain"/>
</dbReference>
<proteinExistence type="predicted"/>
<keyword evidence="2" id="KW-0378">Hydrolase</keyword>
<dbReference type="SUPFAM" id="SSF53098">
    <property type="entry name" value="Ribonuclease H-like"/>
    <property type="match status" value="1"/>
</dbReference>